<keyword evidence="6 7" id="KW-0961">Cell wall biogenesis/degradation</keyword>
<dbReference type="PROSITE" id="PS52029">
    <property type="entry name" value="LD_TPASE"/>
    <property type="match status" value="1"/>
</dbReference>
<dbReference type="SUPFAM" id="SSF141523">
    <property type="entry name" value="L,D-transpeptidase catalytic domain-like"/>
    <property type="match status" value="1"/>
</dbReference>
<evidence type="ECO:0000256" key="2">
    <source>
        <dbReference type="ARBA" id="ARBA00005992"/>
    </source>
</evidence>
<sequence length="209" mass="22343">MKFPALRSLAALLFAGAALALSSCTNTTSSGSAYTSFKFDPPVKQPTGSAGIRVKMSTGAQRLYVVQGDQVLLATPICVGTAGAPTPHGTFPIRAKQMQRRRASEPGSGYPMTYWMEFSGPAYGMHWGFVKPYPATHGCVRLPLNSARKIFGLVKVGTPVDVATSQPLDATVGKSLPRIDDSALPNPPMSYLLSPQVFSDAEKGKMWNF</sequence>
<dbReference type="GO" id="GO:0016740">
    <property type="term" value="F:transferase activity"/>
    <property type="evidence" value="ECO:0007669"/>
    <property type="project" value="UniProtKB-KW"/>
</dbReference>
<feature type="active site" description="Proton donor/acceptor" evidence="7">
    <location>
        <position position="126"/>
    </location>
</feature>
<keyword evidence="11" id="KW-1185">Reference proteome</keyword>
<feature type="domain" description="L,D-TPase catalytic" evidence="9">
    <location>
        <begin position="52"/>
        <end position="163"/>
    </location>
</feature>
<accession>A0ABU9ASU4</accession>
<dbReference type="PANTHER" id="PTHR30582:SF2">
    <property type="entry name" value="L,D-TRANSPEPTIDASE YCIB-RELATED"/>
    <property type="match status" value="1"/>
</dbReference>
<dbReference type="InterPro" id="IPR050979">
    <property type="entry name" value="LD-transpeptidase"/>
</dbReference>
<comment type="similarity">
    <text evidence="2">Belongs to the YkuD family.</text>
</comment>
<dbReference type="PANTHER" id="PTHR30582">
    <property type="entry name" value="L,D-TRANSPEPTIDASE"/>
    <property type="match status" value="1"/>
</dbReference>
<evidence type="ECO:0000256" key="6">
    <source>
        <dbReference type="ARBA" id="ARBA00023316"/>
    </source>
</evidence>
<reference evidence="10 11" key="1">
    <citation type="submission" date="2024-04" db="EMBL/GenBank/DDBJ databases">
        <title>Luteolibacter sp. isolated from soil.</title>
        <authorList>
            <person name="An J."/>
        </authorList>
    </citation>
    <scope>NUCLEOTIDE SEQUENCE [LARGE SCALE GENOMIC DNA]</scope>
    <source>
        <strain evidence="10 11">Y139</strain>
    </source>
</reference>
<dbReference type="CDD" id="cd16913">
    <property type="entry name" value="YkuD_like"/>
    <property type="match status" value="1"/>
</dbReference>
<dbReference type="InterPro" id="IPR038063">
    <property type="entry name" value="Transpep_catalytic_dom"/>
</dbReference>
<dbReference type="Gene3D" id="2.40.440.10">
    <property type="entry name" value="L,D-transpeptidase catalytic domain-like"/>
    <property type="match status" value="1"/>
</dbReference>
<dbReference type="EMBL" id="JBBUKT010000003">
    <property type="protein sequence ID" value="MEK7950788.1"/>
    <property type="molecule type" value="Genomic_DNA"/>
</dbReference>
<dbReference type="InterPro" id="IPR005490">
    <property type="entry name" value="LD_TPept_cat_dom"/>
</dbReference>
<dbReference type="Pfam" id="PF03734">
    <property type="entry name" value="YkuD"/>
    <property type="match status" value="1"/>
</dbReference>
<organism evidence="10 11">
    <name type="scientific">Luteolibacter soli</name>
    <dbReference type="NCBI Taxonomy" id="3135280"/>
    <lineage>
        <taxon>Bacteria</taxon>
        <taxon>Pseudomonadati</taxon>
        <taxon>Verrucomicrobiota</taxon>
        <taxon>Verrucomicrobiia</taxon>
        <taxon>Verrucomicrobiales</taxon>
        <taxon>Verrucomicrobiaceae</taxon>
        <taxon>Luteolibacter</taxon>
    </lineage>
</organism>
<keyword evidence="4 7" id="KW-0133">Cell shape</keyword>
<evidence type="ECO:0000256" key="1">
    <source>
        <dbReference type="ARBA" id="ARBA00004752"/>
    </source>
</evidence>
<dbReference type="RefSeq" id="WP_341404389.1">
    <property type="nucleotide sequence ID" value="NZ_JBBUKT010000003.1"/>
</dbReference>
<feature type="signal peptide" evidence="8">
    <location>
        <begin position="1"/>
        <end position="20"/>
    </location>
</feature>
<name>A0ABU9ASU4_9BACT</name>
<evidence type="ECO:0000313" key="11">
    <source>
        <dbReference type="Proteomes" id="UP001371305"/>
    </source>
</evidence>
<dbReference type="Proteomes" id="UP001371305">
    <property type="component" value="Unassembled WGS sequence"/>
</dbReference>
<feature type="chain" id="PRO_5046276808" evidence="8">
    <location>
        <begin position="21"/>
        <end position="209"/>
    </location>
</feature>
<protein>
    <submittedName>
        <fullName evidence="10">L,D-transpeptidase</fullName>
        <ecNumber evidence="10">2.-.-.-</ecNumber>
    </submittedName>
</protein>
<comment type="pathway">
    <text evidence="1 7">Cell wall biogenesis; peptidoglycan biosynthesis.</text>
</comment>
<dbReference type="EC" id="2.-.-.-" evidence="10"/>
<gene>
    <name evidence="10" type="ORF">WKV53_09790</name>
</gene>
<keyword evidence="3 10" id="KW-0808">Transferase</keyword>
<dbReference type="PROSITE" id="PS51257">
    <property type="entry name" value="PROKAR_LIPOPROTEIN"/>
    <property type="match status" value="1"/>
</dbReference>
<evidence type="ECO:0000256" key="7">
    <source>
        <dbReference type="PROSITE-ProRule" id="PRU01373"/>
    </source>
</evidence>
<keyword evidence="5 7" id="KW-0573">Peptidoglycan synthesis</keyword>
<keyword evidence="8" id="KW-0732">Signal</keyword>
<evidence type="ECO:0000313" key="10">
    <source>
        <dbReference type="EMBL" id="MEK7950788.1"/>
    </source>
</evidence>
<evidence type="ECO:0000256" key="5">
    <source>
        <dbReference type="ARBA" id="ARBA00022984"/>
    </source>
</evidence>
<evidence type="ECO:0000259" key="9">
    <source>
        <dbReference type="PROSITE" id="PS52029"/>
    </source>
</evidence>
<comment type="caution">
    <text evidence="10">The sequence shown here is derived from an EMBL/GenBank/DDBJ whole genome shotgun (WGS) entry which is preliminary data.</text>
</comment>
<evidence type="ECO:0000256" key="4">
    <source>
        <dbReference type="ARBA" id="ARBA00022960"/>
    </source>
</evidence>
<evidence type="ECO:0000256" key="8">
    <source>
        <dbReference type="SAM" id="SignalP"/>
    </source>
</evidence>
<feature type="active site" description="Nucleophile" evidence="7">
    <location>
        <position position="139"/>
    </location>
</feature>
<evidence type="ECO:0000256" key="3">
    <source>
        <dbReference type="ARBA" id="ARBA00022679"/>
    </source>
</evidence>
<proteinExistence type="inferred from homology"/>